<dbReference type="OrthoDB" id="6101375at2"/>
<evidence type="ECO:0000313" key="2">
    <source>
        <dbReference type="EMBL" id="EID75351.1"/>
    </source>
</evidence>
<evidence type="ECO:0000256" key="1">
    <source>
        <dbReference type="ARBA" id="ARBA00022801"/>
    </source>
</evidence>
<accession>I0WG35</accession>
<keyword evidence="3" id="KW-1185">Reference proteome</keyword>
<gene>
    <name evidence="2" type="ORF">W5A_06301</name>
</gene>
<name>I0WG35_9FLAO</name>
<dbReference type="Gene3D" id="3.40.50.1000">
    <property type="entry name" value="HAD superfamily/HAD-like"/>
    <property type="match status" value="1"/>
</dbReference>
<dbReference type="AlphaFoldDB" id="I0WG35"/>
<dbReference type="SUPFAM" id="SSF56784">
    <property type="entry name" value="HAD-like"/>
    <property type="match status" value="1"/>
</dbReference>
<proteinExistence type="predicted"/>
<dbReference type="EMBL" id="AJJU01000005">
    <property type="protein sequence ID" value="EID75351.1"/>
    <property type="molecule type" value="Genomic_DNA"/>
</dbReference>
<evidence type="ECO:0000313" key="3">
    <source>
        <dbReference type="Proteomes" id="UP000005938"/>
    </source>
</evidence>
<dbReference type="InterPro" id="IPR051540">
    <property type="entry name" value="S-2-haloacid_dehalogenase"/>
</dbReference>
<dbReference type="InterPro" id="IPR036412">
    <property type="entry name" value="HAD-like_sf"/>
</dbReference>
<dbReference type="PANTHER" id="PTHR43316:SF8">
    <property type="entry name" value="HAD FAMILY HYDROLASE"/>
    <property type="match status" value="1"/>
</dbReference>
<dbReference type="Proteomes" id="UP000005938">
    <property type="component" value="Unassembled WGS sequence"/>
</dbReference>
<dbReference type="Pfam" id="PF00702">
    <property type="entry name" value="Hydrolase"/>
    <property type="match status" value="1"/>
</dbReference>
<dbReference type="STRING" id="946077.W5A_06301"/>
<dbReference type="Gene3D" id="1.10.150.240">
    <property type="entry name" value="Putative phosphatase, domain 2"/>
    <property type="match status" value="1"/>
</dbReference>
<dbReference type="PANTHER" id="PTHR43316">
    <property type="entry name" value="HYDROLASE, HALOACID DELAHOGENASE-RELATED"/>
    <property type="match status" value="1"/>
</dbReference>
<comment type="caution">
    <text evidence="2">The sequence shown here is derived from an EMBL/GenBank/DDBJ whole genome shotgun (WGS) entry which is preliminary data.</text>
</comment>
<dbReference type="InterPro" id="IPR023198">
    <property type="entry name" value="PGP-like_dom2"/>
</dbReference>
<dbReference type="RefSeq" id="WP_008238571.1">
    <property type="nucleotide sequence ID" value="NZ_AJJU01000005.1"/>
</dbReference>
<sequence length="231" mass="26387">MFKGIKVIGFDADDTLWVNETYFREAEAAFGNLLAPYETLNTIDQELFKIEIANLSMYGYGIKSFVLSMIETAVKLSNYGVDAGTVEKILELGKEMLSKPVELLPGVEKVLQELSPKYRLILLTKGDLLDQQRKLEKSNLFKYFHHIEVMTEKEEEDYSRVLNHLDIKPSEFLMVGNSLKSDIVPLINLKSNAIHVPFHTTWIHEQVTEEVKNNSTHTTVSQLEDILNLIP</sequence>
<organism evidence="2 3">
    <name type="scientific">Imtechella halotolerans K1</name>
    <dbReference type="NCBI Taxonomy" id="946077"/>
    <lineage>
        <taxon>Bacteria</taxon>
        <taxon>Pseudomonadati</taxon>
        <taxon>Bacteroidota</taxon>
        <taxon>Flavobacteriia</taxon>
        <taxon>Flavobacteriales</taxon>
        <taxon>Flavobacteriaceae</taxon>
        <taxon>Imtechella</taxon>
    </lineage>
</organism>
<dbReference type="InterPro" id="IPR023214">
    <property type="entry name" value="HAD_sf"/>
</dbReference>
<dbReference type="eggNOG" id="COG1011">
    <property type="taxonomic scope" value="Bacteria"/>
</dbReference>
<protein>
    <submittedName>
        <fullName evidence="2">Haloacid dehalogenase domain-containing protein hydrolase</fullName>
    </submittedName>
</protein>
<dbReference type="PATRIC" id="fig|946077.3.peg.1274"/>
<dbReference type="SFLD" id="SFLDG01129">
    <property type="entry name" value="C1.5:_HAD__Beta-PGM__Phosphata"/>
    <property type="match status" value="1"/>
</dbReference>
<dbReference type="SFLD" id="SFLDS00003">
    <property type="entry name" value="Haloacid_Dehalogenase"/>
    <property type="match status" value="1"/>
</dbReference>
<keyword evidence="1 2" id="KW-0378">Hydrolase</keyword>
<dbReference type="GO" id="GO:0016787">
    <property type="term" value="F:hydrolase activity"/>
    <property type="evidence" value="ECO:0007669"/>
    <property type="project" value="UniProtKB-KW"/>
</dbReference>
<reference evidence="2 3" key="1">
    <citation type="journal article" date="2012" name="J. Bacteriol.">
        <title>Genome Sequence of the Halotolerant Bacterium Imtechella halotolerans K1T.</title>
        <authorList>
            <person name="Kumar S."/>
            <person name="Vikram S."/>
            <person name="Subramanian S."/>
            <person name="Raghava G.P."/>
            <person name="Pinnaka A.K."/>
        </authorList>
    </citation>
    <scope>NUCLEOTIDE SEQUENCE [LARGE SCALE GENOMIC DNA]</scope>
    <source>
        <strain evidence="2 3">K1</strain>
    </source>
</reference>